<dbReference type="KEGG" id="clup:CLUP02_08657"/>
<accession>A0A9Q8STY1</accession>
<feature type="region of interest" description="Disordered" evidence="1">
    <location>
        <begin position="264"/>
        <end position="284"/>
    </location>
</feature>
<name>A0A9Q8STY1_9PEZI</name>
<protein>
    <recommendedName>
        <fullName evidence="4">Cupin domain-containing protein</fullName>
    </recommendedName>
</protein>
<evidence type="ECO:0008006" key="4">
    <source>
        <dbReference type="Google" id="ProtNLM"/>
    </source>
</evidence>
<reference evidence="2" key="1">
    <citation type="journal article" date="2021" name="Mol. Plant Microbe Interact.">
        <title>Complete Genome Sequence of the Plant-Pathogenic Fungus Colletotrichum lupini.</title>
        <authorList>
            <person name="Baroncelli R."/>
            <person name="Pensec F."/>
            <person name="Da Lio D."/>
            <person name="Boufleur T."/>
            <person name="Vicente I."/>
            <person name="Sarrocco S."/>
            <person name="Picot A."/>
            <person name="Baraldi E."/>
            <person name="Sukno S."/>
            <person name="Thon M."/>
            <person name="Le Floch G."/>
        </authorList>
    </citation>
    <scope>NUCLEOTIDE SEQUENCE</scope>
    <source>
        <strain evidence="2">IMI 504893</strain>
    </source>
</reference>
<feature type="region of interest" description="Disordered" evidence="1">
    <location>
        <begin position="495"/>
        <end position="528"/>
    </location>
</feature>
<organism evidence="2 3">
    <name type="scientific">Colletotrichum lupini</name>
    <dbReference type="NCBI Taxonomy" id="145971"/>
    <lineage>
        <taxon>Eukaryota</taxon>
        <taxon>Fungi</taxon>
        <taxon>Dikarya</taxon>
        <taxon>Ascomycota</taxon>
        <taxon>Pezizomycotina</taxon>
        <taxon>Sordariomycetes</taxon>
        <taxon>Hypocreomycetidae</taxon>
        <taxon>Glomerellales</taxon>
        <taxon>Glomerellaceae</taxon>
        <taxon>Colletotrichum</taxon>
        <taxon>Colletotrichum acutatum species complex</taxon>
    </lineage>
</organism>
<dbReference type="InterPro" id="IPR011051">
    <property type="entry name" value="RmlC_Cupin_sf"/>
</dbReference>
<sequence length="694" mass="75874">MPCFQRGGVCAYMASLGPQSQSALSVLRGASFGTIGQAQCLTYFGYYIEECSAHFRLPQNADYSSTLAYNSPCVVCCAALCCPRKIGNFHAIPTVTGPGKTASPVRDVLNIASVRIQRVETIICDRVSRAQKSGNPSILKWFPLGLTEPWGGFLPSSRCYVPLQCISPAGRGVKSVTRTPRNEGAWWWHDGAFAGAPTTHFPPAPMHLFCSAAAAAPPGNHRPFSRHTASGHSGHKPEYADHHHLCAPDPAFLIIDSAQPPEKNIPVSCGTADEQLSDPSSSVAAAAPRANFSTLPCAHYPSASSQQSPNIAAMPSKPNSQRDSESEVRSWGFPHVFTWTDGPNAHYSPHSHRGLTTHLILRGNLTITYPKDKNPDKVTYGVGDRIDVDAGRVHEVWIGDEGYNGCSANSTWCVIVKHDKLFPGMQSLSRLTSLPHSLLWSFPPKSRYPSIDIKRKLGRFDFEKPLRDAFIDVLFVKSGRKCVLKRIQCAPQPSCPNPLEQDQEASSVKELTSTSSGNDFETWRNPLPVRHGLEDRPDSFRSMAIKTFRKAMEPAQPPWPRGSFVYLHACENGSYCRASVSASSTRPPKEAMISEARYVTKRLGNNTIDYTPLENTWLVSMEACLFFARSPASLIDDKLKPIEAISPHLQAFCERLAARNSSVYLHLMVSFPAVGSSVCDSNCLAPGMGLDDGS</sequence>
<dbReference type="PANTHER" id="PTHR40434:SF1">
    <property type="entry name" value="CUPIN TYPE-1 DOMAIN-CONTAINING PROTEIN"/>
    <property type="match status" value="1"/>
</dbReference>
<dbReference type="Proteomes" id="UP000830671">
    <property type="component" value="Chromosome 4"/>
</dbReference>
<feature type="compositionally biased region" description="Polar residues" evidence="1">
    <location>
        <begin position="504"/>
        <end position="519"/>
    </location>
</feature>
<proteinExistence type="predicted"/>
<dbReference type="AlphaFoldDB" id="A0A9Q8STY1"/>
<dbReference type="RefSeq" id="XP_049144784.1">
    <property type="nucleotide sequence ID" value="XM_049287641.1"/>
</dbReference>
<dbReference type="SUPFAM" id="SSF51182">
    <property type="entry name" value="RmlC-like cupins"/>
    <property type="match status" value="1"/>
</dbReference>
<dbReference type="GeneID" id="73342651"/>
<keyword evidence="3" id="KW-1185">Reference proteome</keyword>
<dbReference type="PANTHER" id="PTHR40434">
    <property type="entry name" value="CUPIN_2 DOMAIN-CONTAINING PROTEIN"/>
    <property type="match status" value="1"/>
</dbReference>
<dbReference type="EMBL" id="CP019476">
    <property type="protein sequence ID" value="UQC83163.1"/>
    <property type="molecule type" value="Genomic_DNA"/>
</dbReference>
<gene>
    <name evidence="2" type="ORF">CLUP02_08657</name>
</gene>
<evidence type="ECO:0000256" key="1">
    <source>
        <dbReference type="SAM" id="MobiDB-lite"/>
    </source>
</evidence>
<evidence type="ECO:0000313" key="2">
    <source>
        <dbReference type="EMBL" id="UQC83163.1"/>
    </source>
</evidence>
<feature type="region of interest" description="Disordered" evidence="1">
    <location>
        <begin position="220"/>
        <end position="241"/>
    </location>
</feature>
<evidence type="ECO:0000313" key="3">
    <source>
        <dbReference type="Proteomes" id="UP000830671"/>
    </source>
</evidence>
<feature type="region of interest" description="Disordered" evidence="1">
    <location>
        <begin position="301"/>
        <end position="327"/>
    </location>
</feature>